<feature type="compositionally biased region" description="Acidic residues" evidence="1">
    <location>
        <begin position="276"/>
        <end position="286"/>
    </location>
</feature>
<evidence type="ECO:0000256" key="1">
    <source>
        <dbReference type="SAM" id="MobiDB-lite"/>
    </source>
</evidence>
<dbReference type="Proteomes" id="UP000039046">
    <property type="component" value="Unassembled WGS sequence"/>
</dbReference>
<feature type="region of interest" description="Disordered" evidence="1">
    <location>
        <begin position="1"/>
        <end position="98"/>
    </location>
</feature>
<gene>
    <name evidence="2" type="ORF">VHEMI00113</name>
</gene>
<feature type="compositionally biased region" description="Acidic residues" evidence="1">
    <location>
        <begin position="306"/>
        <end position="320"/>
    </location>
</feature>
<organism evidence="2 3">
    <name type="scientific">[Torrubiella] hemipterigena</name>
    <dbReference type="NCBI Taxonomy" id="1531966"/>
    <lineage>
        <taxon>Eukaryota</taxon>
        <taxon>Fungi</taxon>
        <taxon>Dikarya</taxon>
        <taxon>Ascomycota</taxon>
        <taxon>Pezizomycotina</taxon>
        <taxon>Sordariomycetes</taxon>
        <taxon>Hypocreomycetidae</taxon>
        <taxon>Hypocreales</taxon>
        <taxon>Clavicipitaceae</taxon>
        <taxon>Clavicipitaceae incertae sedis</taxon>
        <taxon>'Torrubiella' clade</taxon>
    </lineage>
</organism>
<feature type="compositionally biased region" description="Polar residues" evidence="1">
    <location>
        <begin position="369"/>
        <end position="380"/>
    </location>
</feature>
<feature type="region of interest" description="Disordered" evidence="1">
    <location>
        <begin position="211"/>
        <end position="380"/>
    </location>
</feature>
<protein>
    <recommendedName>
        <fullName evidence="4">AT hook domain-containing protein</fullName>
    </recommendedName>
</protein>
<feature type="compositionally biased region" description="Basic and acidic residues" evidence="1">
    <location>
        <begin position="212"/>
        <end position="222"/>
    </location>
</feature>
<feature type="compositionally biased region" description="Polar residues" evidence="1">
    <location>
        <begin position="245"/>
        <end position="259"/>
    </location>
</feature>
<reference evidence="2 3" key="1">
    <citation type="journal article" date="2015" name="Genome Announc.">
        <title>Draft Genome Sequence and Gene Annotation of the Entomopathogenic Fungus Verticillium hemipterigenum.</title>
        <authorList>
            <person name="Horn F."/>
            <person name="Habel A."/>
            <person name="Scharf D.H."/>
            <person name="Dworschak J."/>
            <person name="Brakhage A.A."/>
            <person name="Guthke R."/>
            <person name="Hertweck C."/>
            <person name="Linde J."/>
        </authorList>
    </citation>
    <scope>NUCLEOTIDE SEQUENCE [LARGE SCALE GENOMIC DNA]</scope>
</reference>
<keyword evidence="3" id="KW-1185">Reference proteome</keyword>
<feature type="compositionally biased region" description="Polar residues" evidence="1">
    <location>
        <begin position="59"/>
        <end position="72"/>
    </location>
</feature>
<dbReference type="EMBL" id="CDHN01000001">
    <property type="protein sequence ID" value="CEJ79900.1"/>
    <property type="molecule type" value="Genomic_DNA"/>
</dbReference>
<dbReference type="HOGENOM" id="CLU_644332_0_0_1"/>
<dbReference type="OrthoDB" id="5404794at2759"/>
<evidence type="ECO:0008006" key="4">
    <source>
        <dbReference type="Google" id="ProtNLM"/>
    </source>
</evidence>
<name>A0A0A1T199_9HYPO</name>
<feature type="compositionally biased region" description="Acidic residues" evidence="1">
    <location>
        <begin position="7"/>
        <end position="16"/>
    </location>
</feature>
<feature type="compositionally biased region" description="Basic residues" evidence="1">
    <location>
        <begin position="262"/>
        <end position="271"/>
    </location>
</feature>
<accession>A0A0A1T199</accession>
<dbReference type="AlphaFoldDB" id="A0A0A1T199"/>
<feature type="compositionally biased region" description="Basic residues" evidence="1">
    <location>
        <begin position="291"/>
        <end position="301"/>
    </location>
</feature>
<proteinExistence type="predicted"/>
<sequence length="426" mass="46268">MFREIADSDDDLDGDDSLPVPLNNGDWSEHATRSTGSTDPILFQQVLAEQSEAAKNVKRNATNYSKQPQNDTQDTEECGDVHYGGSDTGSLQPQQPPCDLYDVPSSPLGAVLNGTLAKPSFLVDNSFEPQATGPTPPSTNSLVVIPQRLSIEEQGQYQAYDIGSTDSYPPTAGAFTIEHEPSSVATVVNTPGKRIHQVLQITHLDVSPYVEDDGKVNRDESPHQASDTPRTRSRKSPKRGPSSSQELSPMTKDQTTTATPVKGKKRGRPSRKVQVAEDDDAVEEPVIEMPRKRRGRPKKSAKMVEEENPTDDTIVEDLTTEPEKTEADIQASGQHGEVSVRTVEALPDSEEEDDAPVFAEPDEKAVETASATSSKATNDTKPAAAVSLLKQAHRPAVLASADKPVYRIGLSKRQRMPSLLKMVPKK</sequence>
<evidence type="ECO:0000313" key="3">
    <source>
        <dbReference type="Proteomes" id="UP000039046"/>
    </source>
</evidence>
<evidence type="ECO:0000313" key="2">
    <source>
        <dbReference type="EMBL" id="CEJ79900.1"/>
    </source>
</evidence>